<feature type="compositionally biased region" description="Polar residues" evidence="1">
    <location>
        <begin position="78"/>
        <end position="98"/>
    </location>
</feature>
<proteinExistence type="predicted"/>
<accession>A0A5B7E9L9</accession>
<keyword evidence="3" id="KW-1185">Reference proteome</keyword>
<dbReference type="Proteomes" id="UP000324222">
    <property type="component" value="Unassembled WGS sequence"/>
</dbReference>
<organism evidence="2 3">
    <name type="scientific">Portunus trituberculatus</name>
    <name type="common">Swimming crab</name>
    <name type="synonym">Neptunus trituberculatus</name>
    <dbReference type="NCBI Taxonomy" id="210409"/>
    <lineage>
        <taxon>Eukaryota</taxon>
        <taxon>Metazoa</taxon>
        <taxon>Ecdysozoa</taxon>
        <taxon>Arthropoda</taxon>
        <taxon>Crustacea</taxon>
        <taxon>Multicrustacea</taxon>
        <taxon>Malacostraca</taxon>
        <taxon>Eumalacostraca</taxon>
        <taxon>Eucarida</taxon>
        <taxon>Decapoda</taxon>
        <taxon>Pleocyemata</taxon>
        <taxon>Brachyura</taxon>
        <taxon>Eubrachyura</taxon>
        <taxon>Portunoidea</taxon>
        <taxon>Portunidae</taxon>
        <taxon>Portuninae</taxon>
        <taxon>Portunus</taxon>
    </lineage>
</organism>
<dbReference type="AlphaFoldDB" id="A0A5B7E9L9"/>
<protein>
    <submittedName>
        <fullName evidence="2">Uncharacterized protein</fullName>
    </submittedName>
</protein>
<comment type="caution">
    <text evidence="2">The sequence shown here is derived from an EMBL/GenBank/DDBJ whole genome shotgun (WGS) entry which is preliminary data.</text>
</comment>
<evidence type="ECO:0000313" key="2">
    <source>
        <dbReference type="EMBL" id="MPC30047.1"/>
    </source>
</evidence>
<evidence type="ECO:0000256" key="1">
    <source>
        <dbReference type="SAM" id="MobiDB-lite"/>
    </source>
</evidence>
<reference evidence="2 3" key="1">
    <citation type="submission" date="2019-05" db="EMBL/GenBank/DDBJ databases">
        <title>Another draft genome of Portunus trituberculatus and its Hox gene families provides insights of decapod evolution.</title>
        <authorList>
            <person name="Jeong J.-H."/>
            <person name="Song I."/>
            <person name="Kim S."/>
            <person name="Choi T."/>
            <person name="Kim D."/>
            <person name="Ryu S."/>
            <person name="Kim W."/>
        </authorList>
    </citation>
    <scope>NUCLEOTIDE SEQUENCE [LARGE SCALE GENOMIC DNA]</scope>
    <source>
        <tissue evidence="2">Muscle</tissue>
    </source>
</reference>
<dbReference type="EMBL" id="VSRR010002183">
    <property type="protein sequence ID" value="MPC30047.1"/>
    <property type="molecule type" value="Genomic_DNA"/>
</dbReference>
<sequence length="264" mass="29752">MENTRHGGTKSQEESTALLKDDSKRSHGQSMGFRSNPPKQPSQPPVSPRDPSLASATLTEHKRPSPFIFQPPECLSSHGVQQPSAPRRGNPSSSTASSLWHNTRSYKLQPVPHPPLSIDSSPKTTFSRPLCLLPRQRRQRRERHITSEEKTVILRSPSPSPPKHTLVLRACRHILSPPRKLISRSLIVSRITYLRTVSHGKFPPRLRGDCIMPSNFWLVSINHAQELYKRHVSLPCSSPPRVIESFSKGRHSSVPAWMLRQATH</sequence>
<name>A0A5B7E9L9_PORTR</name>
<evidence type="ECO:0000313" key="3">
    <source>
        <dbReference type="Proteomes" id="UP000324222"/>
    </source>
</evidence>
<feature type="region of interest" description="Disordered" evidence="1">
    <location>
        <begin position="1"/>
        <end position="98"/>
    </location>
</feature>
<feature type="compositionally biased region" description="Pro residues" evidence="1">
    <location>
        <begin position="38"/>
        <end position="48"/>
    </location>
</feature>
<gene>
    <name evidence="2" type="ORF">E2C01_023301</name>
</gene>